<organism evidence="2 3">
    <name type="scientific">Allorhodopirellula solitaria</name>
    <dbReference type="NCBI Taxonomy" id="2527987"/>
    <lineage>
        <taxon>Bacteria</taxon>
        <taxon>Pseudomonadati</taxon>
        <taxon>Planctomycetota</taxon>
        <taxon>Planctomycetia</taxon>
        <taxon>Pirellulales</taxon>
        <taxon>Pirellulaceae</taxon>
        <taxon>Allorhodopirellula</taxon>
    </lineage>
</organism>
<evidence type="ECO:0000313" key="2">
    <source>
        <dbReference type="EMBL" id="TWT74770.1"/>
    </source>
</evidence>
<feature type="compositionally biased region" description="Polar residues" evidence="1">
    <location>
        <begin position="20"/>
        <end position="32"/>
    </location>
</feature>
<keyword evidence="3" id="KW-1185">Reference proteome</keyword>
<evidence type="ECO:0000256" key="1">
    <source>
        <dbReference type="SAM" id="MobiDB-lite"/>
    </source>
</evidence>
<sequence>MHVGSTGYSTDHCRPLRGPQSLTDSSACSASTGRVSAQTGGAVWLQCRPTAPPVGSGEVLEPMASCAWWGGEVCIL</sequence>
<dbReference type="AlphaFoldDB" id="A0A5C5YIT3"/>
<protein>
    <submittedName>
        <fullName evidence="2">Uncharacterized protein</fullName>
    </submittedName>
</protein>
<feature type="region of interest" description="Disordered" evidence="1">
    <location>
        <begin position="1"/>
        <end position="32"/>
    </location>
</feature>
<comment type="caution">
    <text evidence="2">The sequence shown here is derived from an EMBL/GenBank/DDBJ whole genome shotgun (WGS) entry which is preliminary data.</text>
</comment>
<gene>
    <name evidence="2" type="ORF">CA85_00550</name>
</gene>
<name>A0A5C5YIT3_9BACT</name>
<reference evidence="2 3" key="1">
    <citation type="submission" date="2019-02" db="EMBL/GenBank/DDBJ databases">
        <title>Deep-cultivation of Planctomycetes and their phenomic and genomic characterization uncovers novel biology.</title>
        <authorList>
            <person name="Wiegand S."/>
            <person name="Jogler M."/>
            <person name="Boedeker C."/>
            <person name="Pinto D."/>
            <person name="Vollmers J."/>
            <person name="Rivas-Marin E."/>
            <person name="Kohn T."/>
            <person name="Peeters S.H."/>
            <person name="Heuer A."/>
            <person name="Rast P."/>
            <person name="Oberbeckmann S."/>
            <person name="Bunk B."/>
            <person name="Jeske O."/>
            <person name="Meyerdierks A."/>
            <person name="Storesund J.E."/>
            <person name="Kallscheuer N."/>
            <person name="Luecker S."/>
            <person name="Lage O.M."/>
            <person name="Pohl T."/>
            <person name="Merkel B.J."/>
            <person name="Hornburger P."/>
            <person name="Mueller R.-W."/>
            <person name="Bruemmer F."/>
            <person name="Labrenz M."/>
            <person name="Spormann A.M."/>
            <person name="Op Den Camp H."/>
            <person name="Overmann J."/>
            <person name="Amann R."/>
            <person name="Jetten M.S.M."/>
            <person name="Mascher T."/>
            <person name="Medema M.H."/>
            <person name="Devos D.P."/>
            <person name="Kaster A.-K."/>
            <person name="Ovreas L."/>
            <person name="Rohde M."/>
            <person name="Galperin M.Y."/>
            <person name="Jogler C."/>
        </authorList>
    </citation>
    <scope>NUCLEOTIDE SEQUENCE [LARGE SCALE GENOMIC DNA]</scope>
    <source>
        <strain evidence="2 3">CA85</strain>
    </source>
</reference>
<dbReference type="Proteomes" id="UP000318053">
    <property type="component" value="Unassembled WGS sequence"/>
</dbReference>
<accession>A0A5C5YIT3</accession>
<proteinExistence type="predicted"/>
<dbReference type="EMBL" id="SJPK01000001">
    <property type="protein sequence ID" value="TWT74770.1"/>
    <property type="molecule type" value="Genomic_DNA"/>
</dbReference>
<evidence type="ECO:0000313" key="3">
    <source>
        <dbReference type="Proteomes" id="UP000318053"/>
    </source>
</evidence>